<dbReference type="Proteomes" id="UP000321083">
    <property type="component" value="Unassembled WGS sequence"/>
</dbReference>
<dbReference type="Gene3D" id="2.130.10.130">
    <property type="entry name" value="Integrin alpha, N-terminal"/>
    <property type="match status" value="2"/>
</dbReference>
<protein>
    <recommendedName>
        <fullName evidence="4">Cysteine protease</fullName>
    </recommendedName>
</protein>
<dbReference type="PANTHER" id="PTHR44103:SF1">
    <property type="entry name" value="PROPROTEIN CONVERTASE P"/>
    <property type="match status" value="1"/>
</dbReference>
<reference evidence="2 3" key="1">
    <citation type="submission" date="2019-08" db="EMBL/GenBank/DDBJ databases">
        <title>100 year-old enigma solved: identification of Planctomyces bekefii, the type genus and species of the phylum Planctomycetes.</title>
        <authorList>
            <person name="Svetlana D.N."/>
            <person name="Overmann J."/>
        </authorList>
    </citation>
    <scope>NUCLEOTIDE SEQUENCE [LARGE SCALE GENOMIC DNA]</scope>
    <source>
        <strain evidence="2">Phe10_nw2017</strain>
    </source>
</reference>
<name>A0A5C6M6D3_9PLAN</name>
<comment type="caution">
    <text evidence="2">The sequence shown here is derived from an EMBL/GenBank/DDBJ whole genome shotgun (WGS) entry which is preliminary data.</text>
</comment>
<dbReference type="EMBL" id="SRHE01000194">
    <property type="protein sequence ID" value="TWW09723.1"/>
    <property type="molecule type" value="Genomic_DNA"/>
</dbReference>
<gene>
    <name evidence="2" type="ORF">E3A20_11470</name>
</gene>
<evidence type="ECO:0000313" key="3">
    <source>
        <dbReference type="Proteomes" id="UP000321083"/>
    </source>
</evidence>
<evidence type="ECO:0000256" key="1">
    <source>
        <dbReference type="SAM" id="SignalP"/>
    </source>
</evidence>
<organism evidence="2 3">
    <name type="scientific">Planctomyces bekefii</name>
    <dbReference type="NCBI Taxonomy" id="1653850"/>
    <lineage>
        <taxon>Bacteria</taxon>
        <taxon>Pseudomonadati</taxon>
        <taxon>Planctomycetota</taxon>
        <taxon>Planctomycetia</taxon>
        <taxon>Planctomycetales</taxon>
        <taxon>Planctomycetaceae</taxon>
        <taxon>Planctomyces</taxon>
    </lineage>
</organism>
<feature type="chain" id="PRO_5022782761" description="Cysteine protease" evidence="1">
    <location>
        <begin position="27"/>
        <end position="404"/>
    </location>
</feature>
<proteinExistence type="predicted"/>
<dbReference type="SUPFAM" id="SSF69318">
    <property type="entry name" value="Integrin alpha N-terminal domain"/>
    <property type="match status" value="1"/>
</dbReference>
<evidence type="ECO:0000313" key="2">
    <source>
        <dbReference type="EMBL" id="TWW09723.1"/>
    </source>
</evidence>
<feature type="signal peptide" evidence="1">
    <location>
        <begin position="1"/>
        <end position="26"/>
    </location>
</feature>
<dbReference type="AlphaFoldDB" id="A0A5C6M6D3"/>
<keyword evidence="1" id="KW-0732">Signal</keyword>
<dbReference type="InterPro" id="IPR028994">
    <property type="entry name" value="Integrin_alpha_N"/>
</dbReference>
<keyword evidence="3" id="KW-1185">Reference proteome</keyword>
<accession>A0A5C6M6D3</accession>
<reference evidence="2 3" key="2">
    <citation type="submission" date="2019-08" db="EMBL/GenBank/DDBJ databases">
        <authorList>
            <person name="Henke P."/>
        </authorList>
    </citation>
    <scope>NUCLEOTIDE SEQUENCE [LARGE SCALE GENOMIC DNA]</scope>
    <source>
        <strain evidence="2">Phe10_nw2017</strain>
    </source>
</reference>
<dbReference type="PANTHER" id="PTHR44103">
    <property type="entry name" value="PROPROTEIN CONVERTASE P"/>
    <property type="match status" value="1"/>
</dbReference>
<evidence type="ECO:0008006" key="4">
    <source>
        <dbReference type="Google" id="ProtNLM"/>
    </source>
</evidence>
<sequence>MTLRRNFARLLLVSPAVALLTAPAAADEAPAVRWKQHTINDQSPYEACGTADFNGDGKIDIFCGDSWYEAPTWTQHKVRDVPASGPNPHYHEDFADSPLDVNGDGRPDIVTCNYFGRRVGWVQNPGGAATTAWQEHEIDLPGNMETGEMVNLTGDAQPEFLPNVGSSVVFYELTSRNPVKWTKRDLGNAGAGHGVGAGDLNGDGRNDVITPKGWYEQTADGNWTFHAEFSLGAAGIMILGYDVDGDRLNDVLYGNGHGFGLYWLRQTHKPDGTREWTRQTIDDTFSQVHTLVLAQLDGKGEPELVTGKRVYAHESEAGATDGSVVFFFQYDRTAGKWQKHTVFQGDPAVNAPENPKDRWALKDFPKGSAGTGLQMSAVDIDGDGDIDLVCPGKSGLYMFENLTR</sequence>